<dbReference type="EMBL" id="DXAQ01000159">
    <property type="protein sequence ID" value="HIZ90401.1"/>
    <property type="molecule type" value="Genomic_DNA"/>
</dbReference>
<dbReference type="Proteomes" id="UP000824176">
    <property type="component" value="Unassembled WGS sequence"/>
</dbReference>
<proteinExistence type="predicted"/>
<dbReference type="InterPro" id="IPR050256">
    <property type="entry name" value="Glycosyltransferase_2"/>
</dbReference>
<evidence type="ECO:0000313" key="3">
    <source>
        <dbReference type="EMBL" id="HIZ90401.1"/>
    </source>
</evidence>
<feature type="transmembrane region" description="Helical" evidence="1">
    <location>
        <begin position="230"/>
        <end position="251"/>
    </location>
</feature>
<sequence length="311" mass="35510">MDKVAVLIPCYNEELTIGKVVDDFKKSLPEAVIYVYDNNSKDKTAEIAKEHGAVVRYERKQGKGNVMRSMFRDIDAECYILVDGDDTYPAEAAPELVSAVIDKGGDLVIGDRLSSTYFTENKRPFHNSGNVLVKQLINKFFKSDIKDIMTGYRAFSYEFVKTFPVLSQGFEIETEMTIHALDKNFSIISIPIQYRDRPEGSKSKLNTYKDGFKVIMTIFNLYRLYKPFQFFSIFALLFLILSILFFIPVFIDYARTGIVPKFPSLIVSTALLIVSALSFSVSLILDSVRKNSRQQFEIFLNMVNIFKKGNK</sequence>
<reference evidence="3" key="1">
    <citation type="journal article" date="2021" name="PeerJ">
        <title>Extensive microbial diversity within the chicken gut microbiome revealed by metagenomics and culture.</title>
        <authorList>
            <person name="Gilroy R."/>
            <person name="Ravi A."/>
            <person name="Getino M."/>
            <person name="Pursley I."/>
            <person name="Horton D.L."/>
            <person name="Alikhan N.F."/>
            <person name="Baker D."/>
            <person name="Gharbi K."/>
            <person name="Hall N."/>
            <person name="Watson M."/>
            <person name="Adriaenssens E.M."/>
            <person name="Foster-Nyarko E."/>
            <person name="Jarju S."/>
            <person name="Secka A."/>
            <person name="Antonio M."/>
            <person name="Oren A."/>
            <person name="Chaudhuri R.R."/>
            <person name="La Ragione R."/>
            <person name="Hildebrand F."/>
            <person name="Pallen M.J."/>
        </authorList>
    </citation>
    <scope>NUCLEOTIDE SEQUENCE</scope>
    <source>
        <strain evidence="3">ChiW4-1371</strain>
    </source>
</reference>
<keyword evidence="1" id="KW-0812">Transmembrane</keyword>
<dbReference type="InterPro" id="IPR001173">
    <property type="entry name" value="Glyco_trans_2-like"/>
</dbReference>
<dbReference type="PANTHER" id="PTHR48090:SF7">
    <property type="entry name" value="RFBJ PROTEIN"/>
    <property type="match status" value="1"/>
</dbReference>
<dbReference type="SUPFAM" id="SSF53448">
    <property type="entry name" value="Nucleotide-diphospho-sugar transferases"/>
    <property type="match status" value="1"/>
</dbReference>
<protein>
    <submittedName>
        <fullName evidence="3">Glycosyltransferase family 2 protein</fullName>
    </submittedName>
</protein>
<dbReference type="InterPro" id="IPR029044">
    <property type="entry name" value="Nucleotide-diphossugar_trans"/>
</dbReference>
<name>A0A9D2GWT2_9BACT</name>
<evidence type="ECO:0000259" key="2">
    <source>
        <dbReference type="Pfam" id="PF00535"/>
    </source>
</evidence>
<dbReference type="PANTHER" id="PTHR48090">
    <property type="entry name" value="UNDECAPRENYL-PHOSPHATE 4-DEOXY-4-FORMAMIDO-L-ARABINOSE TRANSFERASE-RELATED"/>
    <property type="match status" value="1"/>
</dbReference>
<feature type="domain" description="Glycosyltransferase 2-like" evidence="2">
    <location>
        <begin position="6"/>
        <end position="160"/>
    </location>
</feature>
<evidence type="ECO:0000256" key="1">
    <source>
        <dbReference type="SAM" id="Phobius"/>
    </source>
</evidence>
<accession>A0A9D2GWT2</accession>
<dbReference type="Pfam" id="PF00535">
    <property type="entry name" value="Glycos_transf_2"/>
    <property type="match status" value="1"/>
</dbReference>
<evidence type="ECO:0000313" key="4">
    <source>
        <dbReference type="Proteomes" id="UP000824176"/>
    </source>
</evidence>
<comment type="caution">
    <text evidence="3">The sequence shown here is derived from an EMBL/GenBank/DDBJ whole genome shotgun (WGS) entry which is preliminary data.</text>
</comment>
<gene>
    <name evidence="3" type="ORF">H9804_10680</name>
</gene>
<reference evidence="3" key="2">
    <citation type="submission" date="2021-04" db="EMBL/GenBank/DDBJ databases">
        <authorList>
            <person name="Gilroy R."/>
        </authorList>
    </citation>
    <scope>NUCLEOTIDE SEQUENCE</scope>
    <source>
        <strain evidence="3">ChiW4-1371</strain>
    </source>
</reference>
<keyword evidence="1" id="KW-0472">Membrane</keyword>
<dbReference type="CDD" id="cd04179">
    <property type="entry name" value="DPM_DPG-synthase_like"/>
    <property type="match status" value="1"/>
</dbReference>
<keyword evidence="1" id="KW-1133">Transmembrane helix</keyword>
<feature type="transmembrane region" description="Helical" evidence="1">
    <location>
        <begin position="263"/>
        <end position="285"/>
    </location>
</feature>
<dbReference type="AlphaFoldDB" id="A0A9D2GWT2"/>
<organism evidence="3 4">
    <name type="scientific">Candidatus Mucispirillum faecigallinarum</name>
    <dbReference type="NCBI Taxonomy" id="2838699"/>
    <lineage>
        <taxon>Bacteria</taxon>
        <taxon>Pseudomonadati</taxon>
        <taxon>Deferribacterota</taxon>
        <taxon>Deferribacteres</taxon>
        <taxon>Deferribacterales</taxon>
        <taxon>Mucispirillaceae</taxon>
        <taxon>Mucispirillum</taxon>
    </lineage>
</organism>
<dbReference type="Gene3D" id="3.90.550.10">
    <property type="entry name" value="Spore Coat Polysaccharide Biosynthesis Protein SpsA, Chain A"/>
    <property type="match status" value="1"/>
</dbReference>